<sequence length="216" mass="23655">MFAALFILAAIMDYELSTQKYKALTKLSSGNFKAFLYDCDGTLADNMGAHKESYIRVAADDGYVIEGDIIDEFAGLPILNVVGEINKRYNTTFDPVDFAARKHKVFFSEYIEQTQPIDYVVNHLINHADKVKIGVVSGGSRTSVEKTLQVLGIRDLVEVLICAGETAHGKPYADPFLAAAKQLGVDPSQCLVFEDGEPGVQAAEAAGMQWVRIDKV</sequence>
<dbReference type="PANTHER" id="PTHR43481">
    <property type="entry name" value="FRUCTOSE-1-PHOSPHATE PHOSPHATASE"/>
    <property type="match status" value="1"/>
</dbReference>
<dbReference type="EMBL" id="JANHOH010000005">
    <property type="protein sequence ID" value="MCQ6959942.1"/>
    <property type="molecule type" value="Genomic_DNA"/>
</dbReference>
<dbReference type="SUPFAM" id="SSF56784">
    <property type="entry name" value="HAD-like"/>
    <property type="match status" value="1"/>
</dbReference>
<dbReference type="Proteomes" id="UP001204376">
    <property type="component" value="Unassembled WGS sequence"/>
</dbReference>
<proteinExistence type="predicted"/>
<comment type="caution">
    <text evidence="1">The sequence shown here is derived from an EMBL/GenBank/DDBJ whole genome shotgun (WGS) entry which is preliminary data.</text>
</comment>
<evidence type="ECO:0000313" key="2">
    <source>
        <dbReference type="Proteomes" id="UP001204376"/>
    </source>
</evidence>
<dbReference type="RefSeq" id="WP_256540132.1">
    <property type="nucleotide sequence ID" value="NZ_JANHOH010000005.1"/>
</dbReference>
<dbReference type="Gene3D" id="1.10.150.240">
    <property type="entry name" value="Putative phosphatase, domain 2"/>
    <property type="match status" value="1"/>
</dbReference>
<dbReference type="InterPro" id="IPR006439">
    <property type="entry name" value="HAD-SF_hydro_IA"/>
</dbReference>
<evidence type="ECO:0000313" key="1">
    <source>
        <dbReference type="EMBL" id="MCQ6959942.1"/>
    </source>
</evidence>
<dbReference type="NCBIfam" id="TIGR01549">
    <property type="entry name" value="HAD-SF-IA-v1"/>
    <property type="match status" value="1"/>
</dbReference>
<protein>
    <submittedName>
        <fullName evidence="1">HAD-IA family hydrolase</fullName>
    </submittedName>
</protein>
<gene>
    <name evidence="1" type="ORF">NPE20_18330</name>
</gene>
<dbReference type="NCBIfam" id="TIGR01509">
    <property type="entry name" value="HAD-SF-IA-v3"/>
    <property type="match status" value="1"/>
</dbReference>
<dbReference type="InterPro" id="IPR023214">
    <property type="entry name" value="HAD_sf"/>
</dbReference>
<reference evidence="1 2" key="1">
    <citation type="submission" date="2022-07" db="EMBL/GenBank/DDBJ databases">
        <title>Mucilaginibacter sp. JC4.</title>
        <authorList>
            <person name="Le V."/>
            <person name="Ko S.-R."/>
            <person name="Ahn C.-Y."/>
            <person name="Oh H.-M."/>
        </authorList>
    </citation>
    <scope>NUCLEOTIDE SEQUENCE [LARGE SCALE GENOMIC DNA]</scope>
    <source>
        <strain evidence="1 2">JC4</strain>
    </source>
</reference>
<dbReference type="CDD" id="cd07505">
    <property type="entry name" value="HAD_BPGM-like"/>
    <property type="match status" value="1"/>
</dbReference>
<dbReference type="SFLD" id="SFLDS00003">
    <property type="entry name" value="Haloacid_Dehalogenase"/>
    <property type="match status" value="1"/>
</dbReference>
<dbReference type="PANTHER" id="PTHR43481:SF4">
    <property type="entry name" value="GLYCEROL-1-PHOSPHATE PHOSPHOHYDROLASE 1-RELATED"/>
    <property type="match status" value="1"/>
</dbReference>
<keyword evidence="1" id="KW-0378">Hydrolase</keyword>
<accession>A0ABT1T5N0</accession>
<keyword evidence="2" id="KW-1185">Reference proteome</keyword>
<organism evidence="1 2">
    <name type="scientific">Mucilaginibacter aquariorum</name>
    <dbReference type="NCBI Taxonomy" id="2967225"/>
    <lineage>
        <taxon>Bacteria</taxon>
        <taxon>Pseudomonadati</taxon>
        <taxon>Bacteroidota</taxon>
        <taxon>Sphingobacteriia</taxon>
        <taxon>Sphingobacteriales</taxon>
        <taxon>Sphingobacteriaceae</taxon>
        <taxon>Mucilaginibacter</taxon>
    </lineage>
</organism>
<dbReference type="Pfam" id="PF00702">
    <property type="entry name" value="Hydrolase"/>
    <property type="match status" value="1"/>
</dbReference>
<dbReference type="InterPro" id="IPR051806">
    <property type="entry name" value="HAD-like_SPP"/>
</dbReference>
<dbReference type="InterPro" id="IPR036412">
    <property type="entry name" value="HAD-like_sf"/>
</dbReference>
<dbReference type="InterPro" id="IPR023198">
    <property type="entry name" value="PGP-like_dom2"/>
</dbReference>
<dbReference type="SFLD" id="SFLDG01129">
    <property type="entry name" value="C1.5:_HAD__Beta-PGM__Phosphata"/>
    <property type="match status" value="1"/>
</dbReference>
<name>A0ABT1T5N0_9SPHI</name>
<dbReference type="GO" id="GO:0016787">
    <property type="term" value="F:hydrolase activity"/>
    <property type="evidence" value="ECO:0007669"/>
    <property type="project" value="UniProtKB-KW"/>
</dbReference>
<dbReference type="Gene3D" id="3.40.50.1000">
    <property type="entry name" value="HAD superfamily/HAD-like"/>
    <property type="match status" value="1"/>
</dbReference>